<accession>A0ABN7WVS4</accession>
<organism evidence="2 3">
    <name type="scientific">Gigaspora margarita</name>
    <dbReference type="NCBI Taxonomy" id="4874"/>
    <lineage>
        <taxon>Eukaryota</taxon>
        <taxon>Fungi</taxon>
        <taxon>Fungi incertae sedis</taxon>
        <taxon>Mucoromycota</taxon>
        <taxon>Glomeromycotina</taxon>
        <taxon>Glomeromycetes</taxon>
        <taxon>Diversisporales</taxon>
        <taxon>Gigasporaceae</taxon>
        <taxon>Gigaspora</taxon>
    </lineage>
</organism>
<evidence type="ECO:0000313" key="2">
    <source>
        <dbReference type="EMBL" id="CAG8842004.1"/>
    </source>
</evidence>
<evidence type="ECO:0000256" key="1">
    <source>
        <dbReference type="SAM" id="MobiDB-lite"/>
    </source>
</evidence>
<dbReference type="Proteomes" id="UP000789901">
    <property type="component" value="Unassembled WGS sequence"/>
</dbReference>
<keyword evidence="3" id="KW-1185">Reference proteome</keyword>
<feature type="compositionally biased region" description="Polar residues" evidence="1">
    <location>
        <begin position="65"/>
        <end position="76"/>
    </location>
</feature>
<sequence length="163" mass="18160">NTIPFETMRMLLGEATSIDLELLPDSSDLIPEHITEFLPFTLPISDPHTFMTTKNPTSRPKKKGPTSTYPTRTITEPTPAFPTGPDALSPGFLGHDTTTKPDLSPKLKELTFYVKDNIPDIAAQVLITDYDTASQTIRAIQDHFNFTLILNYLIDLPDLSMPE</sequence>
<comment type="caution">
    <text evidence="2">The sequence shown here is derived from an EMBL/GenBank/DDBJ whole genome shotgun (WGS) entry which is preliminary data.</text>
</comment>
<feature type="region of interest" description="Disordered" evidence="1">
    <location>
        <begin position="51"/>
        <end position="87"/>
    </location>
</feature>
<gene>
    <name evidence="2" type="ORF">GMARGA_LOCUS35752</name>
</gene>
<evidence type="ECO:0000313" key="3">
    <source>
        <dbReference type="Proteomes" id="UP000789901"/>
    </source>
</evidence>
<proteinExistence type="predicted"/>
<name>A0ABN7WVS4_GIGMA</name>
<feature type="non-terminal residue" evidence="2">
    <location>
        <position position="1"/>
    </location>
</feature>
<protein>
    <submittedName>
        <fullName evidence="2">21555_t:CDS:1</fullName>
    </submittedName>
</protein>
<reference evidence="2 3" key="1">
    <citation type="submission" date="2021-06" db="EMBL/GenBank/DDBJ databases">
        <authorList>
            <person name="Kallberg Y."/>
            <person name="Tangrot J."/>
            <person name="Rosling A."/>
        </authorList>
    </citation>
    <scope>NUCLEOTIDE SEQUENCE [LARGE SCALE GENOMIC DNA]</scope>
    <source>
        <strain evidence="2 3">120-4 pot B 10/14</strain>
    </source>
</reference>
<dbReference type="EMBL" id="CAJVQB010067612">
    <property type="protein sequence ID" value="CAG8842004.1"/>
    <property type="molecule type" value="Genomic_DNA"/>
</dbReference>